<dbReference type="PANTHER" id="PTHR37157:SF4">
    <property type="entry name" value="EB DOMAIN-CONTAINING PROTEIN"/>
    <property type="match status" value="1"/>
</dbReference>
<protein>
    <recommendedName>
        <fullName evidence="4">Cell wall cysteine-rich protein</fullName>
    </recommendedName>
</protein>
<dbReference type="PANTHER" id="PTHR37157">
    <property type="entry name" value="PRION-LIKE-(Q/N-RICH) DOMAIN-BEARING PROTEIN 25"/>
    <property type="match status" value="1"/>
</dbReference>
<reference evidence="2" key="2">
    <citation type="submission" date="2023-05" db="EMBL/GenBank/DDBJ databases">
        <authorList>
            <consortium name="Lawrence Berkeley National Laboratory"/>
            <person name="Steindorff A."/>
            <person name="Hensen N."/>
            <person name="Bonometti L."/>
            <person name="Westerberg I."/>
            <person name="Brannstrom I.O."/>
            <person name="Guillou S."/>
            <person name="Cros-Aarteil S."/>
            <person name="Calhoun S."/>
            <person name="Haridas S."/>
            <person name="Kuo A."/>
            <person name="Mondo S."/>
            <person name="Pangilinan J."/>
            <person name="Riley R."/>
            <person name="Labutti K."/>
            <person name="Andreopoulos B."/>
            <person name="Lipzen A."/>
            <person name="Chen C."/>
            <person name="Yanf M."/>
            <person name="Daum C."/>
            <person name="Ng V."/>
            <person name="Clum A."/>
            <person name="Ohm R."/>
            <person name="Martin F."/>
            <person name="Silar P."/>
            <person name="Natvig D."/>
            <person name="Lalanne C."/>
            <person name="Gautier V."/>
            <person name="Ament-Velasquez S.L."/>
            <person name="Kruys A."/>
            <person name="Hutchinson M.I."/>
            <person name="Powell A.J."/>
            <person name="Barry K."/>
            <person name="Miller A.N."/>
            <person name="Grigoriev I.V."/>
            <person name="Debuchy R."/>
            <person name="Gladieux P."/>
            <person name="Thoren M.H."/>
            <person name="Johannesson H."/>
        </authorList>
    </citation>
    <scope>NUCLEOTIDE SEQUENCE</scope>
    <source>
        <strain evidence="2">CBS 990.96</strain>
    </source>
</reference>
<reference evidence="2" key="1">
    <citation type="journal article" date="2023" name="Mol. Phylogenet. Evol.">
        <title>Genome-scale phylogeny and comparative genomics of the fungal order Sordariales.</title>
        <authorList>
            <person name="Hensen N."/>
            <person name="Bonometti L."/>
            <person name="Westerberg I."/>
            <person name="Brannstrom I.O."/>
            <person name="Guillou S."/>
            <person name="Cros-Aarteil S."/>
            <person name="Calhoun S."/>
            <person name="Haridas S."/>
            <person name="Kuo A."/>
            <person name="Mondo S."/>
            <person name="Pangilinan J."/>
            <person name="Riley R."/>
            <person name="LaButti K."/>
            <person name="Andreopoulos B."/>
            <person name="Lipzen A."/>
            <person name="Chen C."/>
            <person name="Yan M."/>
            <person name="Daum C."/>
            <person name="Ng V."/>
            <person name="Clum A."/>
            <person name="Steindorff A."/>
            <person name="Ohm R.A."/>
            <person name="Martin F."/>
            <person name="Silar P."/>
            <person name="Natvig D.O."/>
            <person name="Lalanne C."/>
            <person name="Gautier V."/>
            <person name="Ament-Velasquez S.L."/>
            <person name="Kruys A."/>
            <person name="Hutchinson M.I."/>
            <person name="Powell A.J."/>
            <person name="Barry K."/>
            <person name="Miller A.N."/>
            <person name="Grigoriev I.V."/>
            <person name="Debuchy R."/>
            <person name="Gladieux P."/>
            <person name="Hiltunen Thoren M."/>
            <person name="Johannesson H."/>
        </authorList>
    </citation>
    <scope>NUCLEOTIDE SEQUENCE</scope>
    <source>
        <strain evidence="2">CBS 990.96</strain>
    </source>
</reference>
<evidence type="ECO:0000313" key="2">
    <source>
        <dbReference type="EMBL" id="KAK4224016.1"/>
    </source>
</evidence>
<keyword evidence="1" id="KW-0732">Signal</keyword>
<sequence>MVRRLNLLATLLGGAACGAATEITILAPGKRDLLFNLPSGTAPKGLYSLSNDEHKFAVPLDFNFPIRSLQMNDFKPEPHPLRPNDMVCCPPGTFFDPRTQQCAFLASSICPEHFTLDPATKSICISETPPCEGELYLDNGRCVSPKEPTCPDSAATYDKVTHECTALLPPRCDKPLRAEGAHCVSMIDKPECRVGYRQQGTLCILIAGPTCGTPEQNLVVAKDADGKAICVSSKGPSCPDGSKPDHDKCTVTKPPSCPPHFENKDGSCIYKGNLCPEGGEYKTFEDERAPVCRKSGPATCPAGDLNNNAECVSKESPCKPGFKLTSDGKMCVREEKLQCEKDDKIFFSEGPDETLTAFCCPDLPGMTLDDHNRCSFPATTEDCPPGMERDDSNEICYYTPESRNCKRGTLDPHTHLCIETTTAECKYGGTPDPITGLCNFGPPTCTTPGAIYDPKDNKCYLSEEPTCPPKSKPIAGECISEETSTCPDDAYHSADKSKCIYSNPPTCDGDSVYSKELQLCVVPNKPICNTNDPSDNPQLDHDSLTCHSPAPPACPANSDTEYDATLNKCVGRAPPKCTDPNFVFSPTTLKCVSPTGPTCEHLGKGYIFDQGKCISDSKPQCPDNSNWVDSLKACVSDKPPCPENTPTVDGKCVSSKPPTCKAPGTEFVPGIGCVAVHVNPKCTAGTKLNNFGECESTKGPECKGEGLVPMNGVCVSIVEKPACPEGTQWGTGGKCVATTPANCEGGLVGTDGKEVPLSFDKDSGKCIGPSPRCPEKTTLDGGMAKCITASARTCFALLACPDVADDIPVPAIE</sequence>
<proteinExistence type="predicted"/>
<dbReference type="Proteomes" id="UP001301958">
    <property type="component" value="Unassembled WGS sequence"/>
</dbReference>
<comment type="caution">
    <text evidence="2">The sequence shown here is derived from an EMBL/GenBank/DDBJ whole genome shotgun (WGS) entry which is preliminary data.</text>
</comment>
<accession>A0AAN7BIB3</accession>
<evidence type="ECO:0000313" key="3">
    <source>
        <dbReference type="Proteomes" id="UP001301958"/>
    </source>
</evidence>
<feature type="signal peptide" evidence="1">
    <location>
        <begin position="1"/>
        <end position="20"/>
    </location>
</feature>
<keyword evidence="3" id="KW-1185">Reference proteome</keyword>
<dbReference type="EMBL" id="MU865406">
    <property type="protein sequence ID" value="KAK4224016.1"/>
    <property type="molecule type" value="Genomic_DNA"/>
</dbReference>
<organism evidence="2 3">
    <name type="scientific">Podospora fimiseda</name>
    <dbReference type="NCBI Taxonomy" id="252190"/>
    <lineage>
        <taxon>Eukaryota</taxon>
        <taxon>Fungi</taxon>
        <taxon>Dikarya</taxon>
        <taxon>Ascomycota</taxon>
        <taxon>Pezizomycotina</taxon>
        <taxon>Sordariomycetes</taxon>
        <taxon>Sordariomycetidae</taxon>
        <taxon>Sordariales</taxon>
        <taxon>Podosporaceae</taxon>
        <taxon>Podospora</taxon>
    </lineage>
</organism>
<name>A0AAN7BIB3_9PEZI</name>
<dbReference type="AlphaFoldDB" id="A0AAN7BIB3"/>
<evidence type="ECO:0008006" key="4">
    <source>
        <dbReference type="Google" id="ProtNLM"/>
    </source>
</evidence>
<gene>
    <name evidence="2" type="ORF">QBC38DRAFT_486380</name>
</gene>
<dbReference type="PROSITE" id="PS51257">
    <property type="entry name" value="PROKAR_LIPOPROTEIN"/>
    <property type="match status" value="1"/>
</dbReference>
<evidence type="ECO:0000256" key="1">
    <source>
        <dbReference type="SAM" id="SignalP"/>
    </source>
</evidence>
<feature type="chain" id="PRO_5042988009" description="Cell wall cysteine-rich protein" evidence="1">
    <location>
        <begin position="21"/>
        <end position="813"/>
    </location>
</feature>